<evidence type="ECO:0000313" key="1">
    <source>
        <dbReference type="EMBL" id="RCV15988.1"/>
    </source>
</evidence>
<accession>A0A368QE45</accession>
<dbReference type="OrthoDB" id="614330at2759"/>
<dbReference type="EMBL" id="CM003530">
    <property type="protein sequence ID" value="RCV15988.1"/>
    <property type="molecule type" value="Genomic_DNA"/>
</dbReference>
<proteinExistence type="predicted"/>
<reference evidence="1" key="1">
    <citation type="journal article" date="2012" name="Nat. Biotechnol.">
        <title>Reference genome sequence of the model plant Setaria.</title>
        <authorList>
            <person name="Bennetzen J.L."/>
            <person name="Schmutz J."/>
            <person name="Wang H."/>
            <person name="Percifield R."/>
            <person name="Hawkins J."/>
            <person name="Pontaroli A.C."/>
            <person name="Estep M."/>
            <person name="Feng L."/>
            <person name="Vaughn J.N."/>
            <person name="Grimwood J."/>
            <person name="Jenkins J."/>
            <person name="Barry K."/>
            <person name="Lindquist E."/>
            <person name="Hellsten U."/>
            <person name="Deshpande S."/>
            <person name="Wang X."/>
            <person name="Wu X."/>
            <person name="Mitros T."/>
            <person name="Triplett J."/>
            <person name="Yang X."/>
            <person name="Ye C.Y."/>
            <person name="Mauro-Herrera M."/>
            <person name="Wang L."/>
            <person name="Li P."/>
            <person name="Sharma M."/>
            <person name="Sharma R."/>
            <person name="Ronald P.C."/>
            <person name="Panaud O."/>
            <person name="Kellogg E.A."/>
            <person name="Brutnell T.P."/>
            <person name="Doust A.N."/>
            <person name="Tuskan G.A."/>
            <person name="Rokhsar D."/>
            <person name="Devos K.M."/>
        </authorList>
    </citation>
    <scope>NUCLEOTIDE SEQUENCE [LARGE SCALE GENOMIC DNA]</scope>
    <source>
        <strain evidence="1">Yugu1</strain>
    </source>
</reference>
<protein>
    <submittedName>
        <fullName evidence="1">Uncharacterized protein</fullName>
    </submittedName>
</protein>
<reference evidence="1" key="2">
    <citation type="submission" date="2015-07" db="EMBL/GenBank/DDBJ databases">
        <authorList>
            <person name="Noorani M."/>
        </authorList>
    </citation>
    <scope>NUCLEOTIDE SEQUENCE</scope>
    <source>
        <strain evidence="1">Yugu1</strain>
    </source>
</reference>
<dbReference type="AlphaFoldDB" id="A0A368QE45"/>
<organism evidence="1">
    <name type="scientific">Setaria italica</name>
    <name type="common">Foxtail millet</name>
    <name type="synonym">Panicum italicum</name>
    <dbReference type="NCBI Taxonomy" id="4555"/>
    <lineage>
        <taxon>Eukaryota</taxon>
        <taxon>Viridiplantae</taxon>
        <taxon>Streptophyta</taxon>
        <taxon>Embryophyta</taxon>
        <taxon>Tracheophyta</taxon>
        <taxon>Spermatophyta</taxon>
        <taxon>Magnoliopsida</taxon>
        <taxon>Liliopsida</taxon>
        <taxon>Poales</taxon>
        <taxon>Poaceae</taxon>
        <taxon>PACMAD clade</taxon>
        <taxon>Panicoideae</taxon>
        <taxon>Panicodae</taxon>
        <taxon>Paniceae</taxon>
        <taxon>Cenchrinae</taxon>
        <taxon>Setaria</taxon>
    </lineage>
</organism>
<name>A0A368QE45_SETIT</name>
<gene>
    <name evidence="1" type="ORF">SETIT_3G100700v2</name>
</gene>
<sequence length="89" mass="10067">MQVVKQHALQQKFYFQCKSPASSIIFYRIGIGNAAVVTQNSSFTNGNLEVQEGRSRSVCLQNFLPFCQYIYFICWMAASSTLIPSTTEQ</sequence>